<dbReference type="AlphaFoldDB" id="A0A8X8X7K7"/>
<evidence type="ECO:0000256" key="2">
    <source>
        <dbReference type="ARBA" id="ARBA00023002"/>
    </source>
</evidence>
<dbReference type="PIRSF" id="PIRSF036492">
    <property type="entry name" value="ALDH"/>
    <property type="match status" value="1"/>
</dbReference>
<keyword evidence="2 3" id="KW-0560">Oxidoreductase</keyword>
<feature type="active site" evidence="4">
    <location>
        <position position="243"/>
    </location>
</feature>
<feature type="domain" description="Aldehyde dehydrogenase" evidence="5">
    <location>
        <begin position="220"/>
        <end position="429"/>
    </location>
</feature>
<evidence type="ECO:0000256" key="1">
    <source>
        <dbReference type="ARBA" id="ARBA00009986"/>
    </source>
</evidence>
<organism evidence="6">
    <name type="scientific">Salvia splendens</name>
    <name type="common">Scarlet sage</name>
    <dbReference type="NCBI Taxonomy" id="180675"/>
    <lineage>
        <taxon>Eukaryota</taxon>
        <taxon>Viridiplantae</taxon>
        <taxon>Streptophyta</taxon>
        <taxon>Embryophyta</taxon>
        <taxon>Tracheophyta</taxon>
        <taxon>Spermatophyta</taxon>
        <taxon>Magnoliopsida</taxon>
        <taxon>eudicotyledons</taxon>
        <taxon>Gunneridae</taxon>
        <taxon>Pentapetalae</taxon>
        <taxon>asterids</taxon>
        <taxon>lamiids</taxon>
        <taxon>Lamiales</taxon>
        <taxon>Lamiaceae</taxon>
        <taxon>Nepetoideae</taxon>
        <taxon>Mentheae</taxon>
        <taxon>Salviinae</taxon>
        <taxon>Salvia</taxon>
        <taxon>Salvia subgen. Calosphace</taxon>
        <taxon>core Calosphace</taxon>
    </lineage>
</organism>
<dbReference type="PANTHER" id="PTHR43570:SF16">
    <property type="entry name" value="ALDEHYDE DEHYDROGENASE TYPE III, ISOFORM Q"/>
    <property type="match status" value="1"/>
</dbReference>
<keyword evidence="7" id="KW-1185">Reference proteome</keyword>
<dbReference type="PANTHER" id="PTHR43570">
    <property type="entry name" value="ALDEHYDE DEHYDROGENASE"/>
    <property type="match status" value="1"/>
</dbReference>
<dbReference type="InterPro" id="IPR016161">
    <property type="entry name" value="Ald_DH/histidinol_DH"/>
</dbReference>
<reference evidence="6" key="1">
    <citation type="submission" date="2018-01" db="EMBL/GenBank/DDBJ databases">
        <authorList>
            <person name="Mao J.F."/>
        </authorList>
    </citation>
    <scope>NUCLEOTIDE SEQUENCE</scope>
    <source>
        <strain evidence="6">Huo1</strain>
        <tissue evidence="6">Leaf</tissue>
    </source>
</reference>
<evidence type="ECO:0000259" key="5">
    <source>
        <dbReference type="Pfam" id="PF00171"/>
    </source>
</evidence>
<dbReference type="InterPro" id="IPR015590">
    <property type="entry name" value="Aldehyde_DH_dom"/>
</dbReference>
<dbReference type="InterPro" id="IPR016162">
    <property type="entry name" value="Ald_DH_N"/>
</dbReference>
<comment type="caution">
    <text evidence="6">The sequence shown here is derived from an EMBL/GenBank/DDBJ whole genome shotgun (WGS) entry which is preliminary data.</text>
</comment>
<dbReference type="Gene3D" id="3.40.309.10">
    <property type="entry name" value="Aldehyde Dehydrogenase, Chain A, domain 2"/>
    <property type="match status" value="1"/>
</dbReference>
<evidence type="ECO:0000256" key="4">
    <source>
        <dbReference type="PIRSR" id="PIRSR036492-1"/>
    </source>
</evidence>
<evidence type="ECO:0000256" key="3">
    <source>
        <dbReference type="PIRNR" id="PIRNR036492"/>
    </source>
</evidence>
<dbReference type="GO" id="GO:0005737">
    <property type="term" value="C:cytoplasm"/>
    <property type="evidence" value="ECO:0007669"/>
    <property type="project" value="TreeGrafter"/>
</dbReference>
<accession>A0A8X8X7K7</accession>
<gene>
    <name evidence="6" type="ORF">SASPL_131330</name>
</gene>
<reference evidence="6" key="2">
    <citation type="submission" date="2020-08" db="EMBL/GenBank/DDBJ databases">
        <title>Plant Genome Project.</title>
        <authorList>
            <person name="Zhang R.-G."/>
        </authorList>
    </citation>
    <scope>NUCLEOTIDE SEQUENCE</scope>
    <source>
        <strain evidence="6">Huo1</strain>
        <tissue evidence="6">Leaf</tissue>
    </source>
</reference>
<evidence type="ECO:0000313" key="6">
    <source>
        <dbReference type="EMBL" id="KAG6408325.1"/>
    </source>
</evidence>
<comment type="similarity">
    <text evidence="1 3">Belongs to the aldehyde dehydrogenase family.</text>
</comment>
<name>A0A8X8X7K7_SALSN</name>
<dbReference type="GO" id="GO:0006081">
    <property type="term" value="P:aldehyde metabolic process"/>
    <property type="evidence" value="ECO:0007669"/>
    <property type="project" value="InterPro"/>
</dbReference>
<feature type="active site" evidence="4">
    <location>
        <position position="184"/>
    </location>
</feature>
<dbReference type="Gene3D" id="3.40.605.10">
    <property type="entry name" value="Aldehyde Dehydrogenase, Chain A, domain 1"/>
    <property type="match status" value="2"/>
</dbReference>
<sequence>MDVEAEETVRELRAAYTTGKTKSFEWRASQLKAIQEMLTLHTHQIIQALRSDLNKPEFEAVIHEVKTTLISFPSSAKIVSEPLGLVLVISAWNFPFALSLDPVVGAIAAGNAVVLKPSESAPATSSLLAQLVEKYMDTSAVKVVEGAVSQTTALLHQKWDKIFYTGNIYIYIYVIGHLTPVVLELGGKCPAVLDSNINLKHLLELTLKHAFDKKPKCCADLNSHVAARRIIAGKWGCNSGQACISPDYIITTKDFVSQLVNIMSVELEKFFGKEPLHSKELSSIINTHHFNRLVKLLDDGQVSGKIVCGGECDVSNLKIAPTIILDVSRDSVMMDEEIFGPILPIITVDKIEECFGVINGKEKPLAAYLFTNNKKLEAKFVTNISAGGMIINDTILHFLEPGLPFGGVGESGMGAYHGKFSFDAFSHKKPVLKRSFAIDISARYPPYTPGKRRFLSAVVQGNLLDILRSLGSCW</sequence>
<dbReference type="EMBL" id="PNBA02000011">
    <property type="protein sequence ID" value="KAG6408325.1"/>
    <property type="molecule type" value="Genomic_DNA"/>
</dbReference>
<dbReference type="FunFam" id="3.40.309.10:FF:000003">
    <property type="entry name" value="Aldehyde dehydrogenase"/>
    <property type="match status" value="1"/>
</dbReference>
<dbReference type="Pfam" id="PF00171">
    <property type="entry name" value="Aldedh"/>
    <property type="match status" value="1"/>
</dbReference>
<dbReference type="InterPro" id="IPR016163">
    <property type="entry name" value="Ald_DH_C"/>
</dbReference>
<protein>
    <recommendedName>
        <fullName evidence="3">Aldehyde dehydrogenase</fullName>
    </recommendedName>
</protein>
<proteinExistence type="inferred from homology"/>
<dbReference type="SUPFAM" id="SSF53720">
    <property type="entry name" value="ALDH-like"/>
    <property type="match status" value="1"/>
</dbReference>
<dbReference type="Proteomes" id="UP000298416">
    <property type="component" value="Unassembled WGS sequence"/>
</dbReference>
<dbReference type="InterPro" id="IPR012394">
    <property type="entry name" value="Aldehyde_DH_NAD(P)"/>
</dbReference>
<evidence type="ECO:0000313" key="7">
    <source>
        <dbReference type="Proteomes" id="UP000298416"/>
    </source>
</evidence>
<dbReference type="GO" id="GO:0004029">
    <property type="term" value="F:aldehyde dehydrogenase (NAD+) activity"/>
    <property type="evidence" value="ECO:0007669"/>
    <property type="project" value="TreeGrafter"/>
</dbReference>